<comment type="caution">
    <text evidence="3">The sequence shown here is derived from an EMBL/GenBank/DDBJ whole genome shotgun (WGS) entry which is preliminary data.</text>
</comment>
<feature type="signal peptide" evidence="2">
    <location>
        <begin position="1"/>
        <end position="34"/>
    </location>
</feature>
<keyword evidence="4" id="KW-1185">Reference proteome</keyword>
<reference evidence="3 4" key="1">
    <citation type="submission" date="2022-08" db="EMBL/GenBank/DDBJ databases">
        <authorList>
            <person name="Li F."/>
        </authorList>
    </citation>
    <scope>NUCLEOTIDE SEQUENCE [LARGE SCALE GENOMIC DNA]</scope>
    <source>
        <strain evidence="3 4">10F1B-8-1</strain>
    </source>
</reference>
<organism evidence="3 4">
    <name type="scientific">Protaetiibacter mangrovi</name>
    <dbReference type="NCBI Taxonomy" id="2970926"/>
    <lineage>
        <taxon>Bacteria</taxon>
        <taxon>Bacillati</taxon>
        <taxon>Actinomycetota</taxon>
        <taxon>Actinomycetes</taxon>
        <taxon>Micrococcales</taxon>
        <taxon>Microbacteriaceae</taxon>
        <taxon>Protaetiibacter</taxon>
    </lineage>
</organism>
<evidence type="ECO:0000256" key="1">
    <source>
        <dbReference type="SAM" id="MobiDB-lite"/>
    </source>
</evidence>
<keyword evidence="2" id="KW-0732">Signal</keyword>
<accession>A0ABT1ZIM3</accession>
<dbReference type="Proteomes" id="UP001205337">
    <property type="component" value="Unassembled WGS sequence"/>
</dbReference>
<dbReference type="EMBL" id="JANTHX010000008">
    <property type="protein sequence ID" value="MCS0500555.1"/>
    <property type="molecule type" value="Genomic_DNA"/>
</dbReference>
<evidence type="ECO:0000313" key="3">
    <source>
        <dbReference type="EMBL" id="MCS0500555.1"/>
    </source>
</evidence>
<proteinExistence type="predicted"/>
<protein>
    <submittedName>
        <fullName evidence="3">Uncharacterized protein</fullName>
    </submittedName>
</protein>
<gene>
    <name evidence="3" type="ORF">NUH29_13460</name>
</gene>
<name>A0ABT1ZIM3_9MICO</name>
<evidence type="ECO:0000313" key="4">
    <source>
        <dbReference type="Proteomes" id="UP001205337"/>
    </source>
</evidence>
<feature type="compositionally biased region" description="Low complexity" evidence="1">
    <location>
        <begin position="59"/>
        <end position="76"/>
    </location>
</feature>
<evidence type="ECO:0000256" key="2">
    <source>
        <dbReference type="SAM" id="SignalP"/>
    </source>
</evidence>
<dbReference type="PROSITE" id="PS51257">
    <property type="entry name" value="PROKAR_LIPOPROTEIN"/>
    <property type="match status" value="1"/>
</dbReference>
<dbReference type="RefSeq" id="WP_258799737.1">
    <property type="nucleotide sequence ID" value="NZ_JANTHX010000008.1"/>
</dbReference>
<feature type="chain" id="PRO_5045446419" evidence="2">
    <location>
        <begin position="35"/>
        <end position="199"/>
    </location>
</feature>
<feature type="region of interest" description="Disordered" evidence="1">
    <location>
        <begin position="37"/>
        <end position="81"/>
    </location>
</feature>
<sequence length="199" mass="19879">MIASPRRSPTTRPLRPVAASAAALVLAAALAACASGMPGDGTSSSPPMPCAGSTDSPCATTSPSPTASPTPTATSAGLPDGAEQNLADAVSSGNTQAAEGYLADPTRVVIAASEADTQESPVDAVLALDYVQPGVGSWDFGLAGVTIEQYAGNPIYGAFFPPDAIVGRSDTGAVVSFVPDGDRIGTIFMSIDESLITEY</sequence>